<reference evidence="1" key="1">
    <citation type="journal article" date="2015" name="Nature">
        <title>Complex archaea that bridge the gap between prokaryotes and eukaryotes.</title>
        <authorList>
            <person name="Spang A."/>
            <person name="Saw J.H."/>
            <person name="Jorgensen S.L."/>
            <person name="Zaremba-Niedzwiedzka K."/>
            <person name="Martijn J."/>
            <person name="Lind A.E."/>
            <person name="van Eijk R."/>
            <person name="Schleper C."/>
            <person name="Guy L."/>
            <person name="Ettema T.J."/>
        </authorList>
    </citation>
    <scope>NUCLEOTIDE SEQUENCE</scope>
</reference>
<gene>
    <name evidence="1" type="ORF">LCGC14_1827160</name>
</gene>
<feature type="non-terminal residue" evidence="1">
    <location>
        <position position="1"/>
    </location>
</feature>
<comment type="caution">
    <text evidence="1">The sequence shown here is derived from an EMBL/GenBank/DDBJ whole genome shotgun (WGS) entry which is preliminary data.</text>
</comment>
<organism evidence="1">
    <name type="scientific">marine sediment metagenome</name>
    <dbReference type="NCBI Taxonomy" id="412755"/>
    <lineage>
        <taxon>unclassified sequences</taxon>
        <taxon>metagenomes</taxon>
        <taxon>ecological metagenomes</taxon>
    </lineage>
</organism>
<dbReference type="AlphaFoldDB" id="A0A0F9JGP5"/>
<name>A0A0F9JGP5_9ZZZZ</name>
<accession>A0A0F9JGP5</accession>
<proteinExistence type="predicted"/>
<dbReference type="EMBL" id="LAZR01017984">
    <property type="protein sequence ID" value="KKL98162.1"/>
    <property type="molecule type" value="Genomic_DNA"/>
</dbReference>
<evidence type="ECO:0000313" key="1">
    <source>
        <dbReference type="EMBL" id="KKL98162.1"/>
    </source>
</evidence>
<protein>
    <submittedName>
        <fullName evidence="1">Uncharacterized protein</fullName>
    </submittedName>
</protein>
<sequence length="57" mass="6659">VTKDKHGNMTKSPDRTILTPKESETVLQKIIKVLEETFSWVSNLRDYLNKKVKSIRN</sequence>